<keyword evidence="7 11" id="KW-0418">Kinase</keyword>
<feature type="region of interest" description="Disordered" evidence="12">
    <location>
        <begin position="173"/>
        <end position="247"/>
    </location>
</feature>
<feature type="binding site" evidence="11">
    <location>
        <position position="17"/>
    </location>
    <ligand>
        <name>Mg(2+)</name>
        <dbReference type="ChEBI" id="CHEBI:18420"/>
    </ligand>
</feature>
<keyword evidence="5 11" id="KW-0808">Transferase</keyword>
<dbReference type="GO" id="GO:0008652">
    <property type="term" value="P:amino acid biosynthetic process"/>
    <property type="evidence" value="ECO:0007669"/>
    <property type="project" value="UniProtKB-KW"/>
</dbReference>
<keyword evidence="14" id="KW-1185">Reference proteome</keyword>
<dbReference type="GO" id="GO:0000287">
    <property type="term" value="F:magnesium ion binding"/>
    <property type="evidence" value="ECO:0007669"/>
    <property type="project" value="UniProtKB-UniRule"/>
</dbReference>
<dbReference type="PROSITE" id="PS01128">
    <property type="entry name" value="SHIKIMATE_KINASE"/>
    <property type="match status" value="1"/>
</dbReference>
<evidence type="ECO:0000256" key="3">
    <source>
        <dbReference type="ARBA" id="ARBA00012154"/>
    </source>
</evidence>
<feature type="binding site" evidence="11">
    <location>
        <begin position="13"/>
        <end position="18"/>
    </location>
    <ligand>
        <name>ATP</name>
        <dbReference type="ChEBI" id="CHEBI:30616"/>
    </ligand>
</feature>
<evidence type="ECO:0000256" key="8">
    <source>
        <dbReference type="ARBA" id="ARBA00022840"/>
    </source>
</evidence>
<dbReference type="InterPro" id="IPR031322">
    <property type="entry name" value="Shikimate/glucono_kinase"/>
</dbReference>
<comment type="pathway">
    <text evidence="1 11">Metabolic intermediate biosynthesis; chorismate biosynthesis; chorismate from D-erythrose 4-phosphate and phosphoenolpyruvate: step 5/7.</text>
</comment>
<dbReference type="CDD" id="cd00464">
    <property type="entry name" value="SK"/>
    <property type="match status" value="1"/>
</dbReference>
<dbReference type="InterPro" id="IPR023000">
    <property type="entry name" value="Shikimate_kinase_CS"/>
</dbReference>
<evidence type="ECO:0000256" key="11">
    <source>
        <dbReference type="HAMAP-Rule" id="MF_00109"/>
    </source>
</evidence>
<evidence type="ECO:0000256" key="1">
    <source>
        <dbReference type="ARBA" id="ARBA00004842"/>
    </source>
</evidence>
<evidence type="ECO:0000256" key="4">
    <source>
        <dbReference type="ARBA" id="ARBA00022605"/>
    </source>
</evidence>
<dbReference type="Pfam" id="PF01202">
    <property type="entry name" value="SKI"/>
    <property type="match status" value="1"/>
</dbReference>
<evidence type="ECO:0000256" key="7">
    <source>
        <dbReference type="ARBA" id="ARBA00022777"/>
    </source>
</evidence>
<dbReference type="Gene3D" id="3.40.50.300">
    <property type="entry name" value="P-loop containing nucleotide triphosphate hydrolases"/>
    <property type="match status" value="1"/>
</dbReference>
<reference evidence="13 14" key="1">
    <citation type="submission" date="2020-08" db="EMBL/GenBank/DDBJ databases">
        <title>Sequencing the genomes of 1000 actinobacteria strains.</title>
        <authorList>
            <person name="Klenk H.-P."/>
        </authorList>
    </citation>
    <scope>NUCLEOTIDE SEQUENCE [LARGE SCALE GENOMIC DNA]</scope>
    <source>
        <strain evidence="13 14">DSM 44786</strain>
    </source>
</reference>
<keyword evidence="11" id="KW-0963">Cytoplasm</keyword>
<comment type="subunit">
    <text evidence="11">Monomer.</text>
</comment>
<keyword evidence="11" id="KW-0460">Magnesium</keyword>
<sequence>MTSPVVVLIGPPGAGKSHIGRALAEYLGVGFRDTDTDIERSAGCRIAQILEREGEAHFRVRERRAVHRALAGHSGVLALGGGAVLEEATQRRLGRHRVVHLAVAPQQLAARIGSAATRPLLADDPEGRLRTLLAVRNPIYRRLATWTVPAGGRSHLVVARIATLLAELPAAHGPAPAAARPPGPPARSGAAAHRGPGDPLGREVGGGLGRAAELKTGDQLRLHQPGHQQRPPAGHPLQQVGPAAQHL</sequence>
<dbReference type="Proteomes" id="UP000573327">
    <property type="component" value="Unassembled WGS sequence"/>
</dbReference>
<feature type="binding site" evidence="11">
    <location>
        <position position="59"/>
    </location>
    <ligand>
        <name>substrate</name>
    </ligand>
</feature>
<dbReference type="GO" id="GO:0004765">
    <property type="term" value="F:shikimate kinase activity"/>
    <property type="evidence" value="ECO:0007669"/>
    <property type="project" value="UniProtKB-UniRule"/>
</dbReference>
<dbReference type="InterPro" id="IPR000623">
    <property type="entry name" value="Shikimate_kinase/TSH1"/>
</dbReference>
<dbReference type="HAMAP" id="MF_00109">
    <property type="entry name" value="Shikimate_kinase"/>
    <property type="match status" value="1"/>
</dbReference>
<dbReference type="PANTHER" id="PTHR21087">
    <property type="entry name" value="SHIKIMATE KINASE"/>
    <property type="match status" value="1"/>
</dbReference>
<evidence type="ECO:0000256" key="12">
    <source>
        <dbReference type="SAM" id="MobiDB-lite"/>
    </source>
</evidence>
<evidence type="ECO:0000256" key="6">
    <source>
        <dbReference type="ARBA" id="ARBA00022741"/>
    </source>
</evidence>
<comment type="catalytic activity">
    <reaction evidence="10 11">
        <text>shikimate + ATP = 3-phosphoshikimate + ADP + H(+)</text>
        <dbReference type="Rhea" id="RHEA:13121"/>
        <dbReference type="ChEBI" id="CHEBI:15378"/>
        <dbReference type="ChEBI" id="CHEBI:30616"/>
        <dbReference type="ChEBI" id="CHEBI:36208"/>
        <dbReference type="ChEBI" id="CHEBI:145989"/>
        <dbReference type="ChEBI" id="CHEBI:456216"/>
        <dbReference type="EC" id="2.7.1.71"/>
    </reaction>
</comment>
<comment type="similarity">
    <text evidence="2 11">Belongs to the shikimate kinase family.</text>
</comment>
<proteinExistence type="inferred from homology"/>
<evidence type="ECO:0000256" key="9">
    <source>
        <dbReference type="ARBA" id="ARBA00023141"/>
    </source>
</evidence>
<evidence type="ECO:0000256" key="5">
    <source>
        <dbReference type="ARBA" id="ARBA00022679"/>
    </source>
</evidence>
<feature type="binding site" evidence="11">
    <location>
        <position position="35"/>
    </location>
    <ligand>
        <name>substrate</name>
    </ligand>
</feature>
<keyword evidence="8 11" id="KW-0067">ATP-binding</keyword>
<comment type="function">
    <text evidence="11">Catalyzes the specific phosphorylation of the 3-hydroxyl group of shikimic acid using ATP as a cosubstrate.</text>
</comment>
<evidence type="ECO:0000256" key="2">
    <source>
        <dbReference type="ARBA" id="ARBA00006997"/>
    </source>
</evidence>
<comment type="caution">
    <text evidence="13">The sequence shown here is derived from an EMBL/GenBank/DDBJ whole genome shotgun (WGS) entry which is preliminary data.</text>
</comment>
<keyword evidence="9 11" id="KW-0057">Aromatic amino acid biosynthesis</keyword>
<keyword evidence="6 11" id="KW-0547">Nucleotide-binding</keyword>
<dbReference type="EMBL" id="JACHJR010000001">
    <property type="protein sequence ID" value="MBB4948103.1"/>
    <property type="molecule type" value="Genomic_DNA"/>
</dbReference>
<name>A0A7W7WID9_9ACTN</name>
<dbReference type="PRINTS" id="PR01100">
    <property type="entry name" value="SHIKIMTKNASE"/>
</dbReference>
<feature type="binding site" evidence="11">
    <location>
        <position position="118"/>
    </location>
    <ligand>
        <name>ATP</name>
        <dbReference type="ChEBI" id="CHEBI:30616"/>
    </ligand>
</feature>
<dbReference type="SUPFAM" id="SSF52540">
    <property type="entry name" value="P-loop containing nucleoside triphosphate hydrolases"/>
    <property type="match status" value="1"/>
</dbReference>
<dbReference type="UniPathway" id="UPA00053">
    <property type="reaction ID" value="UER00088"/>
</dbReference>
<dbReference type="PANTHER" id="PTHR21087:SF16">
    <property type="entry name" value="SHIKIMATE KINASE 1, CHLOROPLASTIC"/>
    <property type="match status" value="1"/>
</dbReference>
<dbReference type="InterPro" id="IPR027417">
    <property type="entry name" value="P-loop_NTPase"/>
</dbReference>
<protein>
    <recommendedName>
        <fullName evidence="3 11">Shikimate kinase</fullName>
        <shortName evidence="11">SK</shortName>
        <ecNumber evidence="3 11">2.7.1.71</ecNumber>
    </recommendedName>
</protein>
<feature type="binding site" evidence="11">
    <location>
        <position position="81"/>
    </location>
    <ligand>
        <name>substrate</name>
    </ligand>
</feature>
<dbReference type="EC" id="2.7.1.71" evidence="3 11"/>
<comment type="cofactor">
    <cofactor evidence="11">
        <name>Mg(2+)</name>
        <dbReference type="ChEBI" id="CHEBI:18420"/>
    </cofactor>
    <text evidence="11">Binds 1 Mg(2+) ion per subunit.</text>
</comment>
<dbReference type="GO" id="GO:0009423">
    <property type="term" value="P:chorismate biosynthetic process"/>
    <property type="evidence" value="ECO:0007669"/>
    <property type="project" value="UniProtKB-UniRule"/>
</dbReference>
<accession>A0A7W7WID9</accession>
<dbReference type="GO" id="GO:0005829">
    <property type="term" value="C:cytosol"/>
    <property type="evidence" value="ECO:0007669"/>
    <property type="project" value="TreeGrafter"/>
</dbReference>
<dbReference type="GO" id="GO:0009073">
    <property type="term" value="P:aromatic amino acid family biosynthetic process"/>
    <property type="evidence" value="ECO:0007669"/>
    <property type="project" value="UniProtKB-KW"/>
</dbReference>
<feature type="compositionally biased region" description="Basic and acidic residues" evidence="12">
    <location>
        <begin position="212"/>
        <end position="221"/>
    </location>
</feature>
<evidence type="ECO:0000256" key="10">
    <source>
        <dbReference type="ARBA" id="ARBA00048567"/>
    </source>
</evidence>
<keyword evidence="4 11" id="KW-0028">Amino-acid biosynthesis</keyword>
<dbReference type="AlphaFoldDB" id="A0A7W7WID9"/>
<organism evidence="13 14">
    <name type="scientific">Kitasatospora gansuensis</name>
    <dbReference type="NCBI Taxonomy" id="258050"/>
    <lineage>
        <taxon>Bacteria</taxon>
        <taxon>Bacillati</taxon>
        <taxon>Actinomycetota</taxon>
        <taxon>Actinomycetes</taxon>
        <taxon>Kitasatosporales</taxon>
        <taxon>Streptomycetaceae</taxon>
        <taxon>Kitasatospora</taxon>
    </lineage>
</organism>
<gene>
    <name evidence="11" type="primary">aroK</name>
    <name evidence="13" type="ORF">F4556_003638</name>
</gene>
<feature type="binding site" evidence="11">
    <location>
        <position position="136"/>
    </location>
    <ligand>
        <name>substrate</name>
    </ligand>
</feature>
<dbReference type="GO" id="GO:0005524">
    <property type="term" value="F:ATP binding"/>
    <property type="evidence" value="ECO:0007669"/>
    <property type="project" value="UniProtKB-UniRule"/>
</dbReference>
<keyword evidence="11" id="KW-0479">Metal-binding</keyword>
<feature type="binding site" evidence="11">
    <location>
        <position position="153"/>
    </location>
    <ligand>
        <name>ATP</name>
        <dbReference type="ChEBI" id="CHEBI:30616"/>
    </ligand>
</feature>
<comment type="subcellular location">
    <subcellularLocation>
        <location evidence="11">Cytoplasm</location>
    </subcellularLocation>
</comment>
<evidence type="ECO:0000313" key="13">
    <source>
        <dbReference type="EMBL" id="MBB4948103.1"/>
    </source>
</evidence>
<evidence type="ECO:0000313" key="14">
    <source>
        <dbReference type="Proteomes" id="UP000573327"/>
    </source>
</evidence>